<dbReference type="Pfam" id="PF24837">
    <property type="entry name" value="AMIN-like"/>
    <property type="match status" value="1"/>
</dbReference>
<sequence>MNQRKRTRLPASVTALVAAALCLTAPQAVAVSEGAATASAVADCRDTCVLGVRAATHPRYDRFVIDLGAGKLPRWTTSLQKGGRLTMGEGAAMPVKGDEYLKITLHRATGFDFAGGTPVYRSPRHQTYDFPSLKGQGQFQYADASAREFHMGLALGKYSSYRLFALTAPNRVVVDVHH</sequence>
<gene>
    <name evidence="3" type="ORF">AB0D95_22985</name>
</gene>
<dbReference type="InterPro" id="IPR056303">
    <property type="entry name" value="AMIN-like"/>
</dbReference>
<evidence type="ECO:0000259" key="2">
    <source>
        <dbReference type="Pfam" id="PF24837"/>
    </source>
</evidence>
<evidence type="ECO:0000313" key="4">
    <source>
        <dbReference type="Proteomes" id="UP001551584"/>
    </source>
</evidence>
<keyword evidence="4" id="KW-1185">Reference proteome</keyword>
<evidence type="ECO:0000313" key="3">
    <source>
        <dbReference type="EMBL" id="MEU9580096.1"/>
    </source>
</evidence>
<accession>A0ABV3EVD1</accession>
<name>A0ABV3EVD1_9ACTN</name>
<dbReference type="EMBL" id="JBEZNA010000065">
    <property type="protein sequence ID" value="MEU9580096.1"/>
    <property type="molecule type" value="Genomic_DNA"/>
</dbReference>
<feature type="domain" description="AMIN-like" evidence="2">
    <location>
        <begin position="49"/>
        <end position="178"/>
    </location>
</feature>
<keyword evidence="1" id="KW-0732">Signal</keyword>
<feature type="chain" id="PRO_5046357575" description="AMIN-like domain-containing protein" evidence="1">
    <location>
        <begin position="31"/>
        <end position="178"/>
    </location>
</feature>
<proteinExistence type="predicted"/>
<dbReference type="Proteomes" id="UP001551584">
    <property type="component" value="Unassembled WGS sequence"/>
</dbReference>
<dbReference type="RefSeq" id="WP_359275540.1">
    <property type="nucleotide sequence ID" value="NZ_JBEZNA010000065.1"/>
</dbReference>
<comment type="caution">
    <text evidence="3">The sequence shown here is derived from an EMBL/GenBank/DDBJ whole genome shotgun (WGS) entry which is preliminary data.</text>
</comment>
<evidence type="ECO:0000256" key="1">
    <source>
        <dbReference type="SAM" id="SignalP"/>
    </source>
</evidence>
<reference evidence="3 4" key="1">
    <citation type="submission" date="2024-06" db="EMBL/GenBank/DDBJ databases">
        <title>The Natural Products Discovery Center: Release of the First 8490 Sequenced Strains for Exploring Actinobacteria Biosynthetic Diversity.</title>
        <authorList>
            <person name="Kalkreuter E."/>
            <person name="Kautsar S.A."/>
            <person name="Yang D."/>
            <person name="Bader C.D."/>
            <person name="Teijaro C.N."/>
            <person name="Fluegel L."/>
            <person name="Davis C.M."/>
            <person name="Simpson J.R."/>
            <person name="Lauterbach L."/>
            <person name="Steele A.D."/>
            <person name="Gui C."/>
            <person name="Meng S."/>
            <person name="Li G."/>
            <person name="Viehrig K."/>
            <person name="Ye F."/>
            <person name="Su P."/>
            <person name="Kiefer A.F."/>
            <person name="Nichols A."/>
            <person name="Cepeda A.J."/>
            <person name="Yan W."/>
            <person name="Fan B."/>
            <person name="Jiang Y."/>
            <person name="Adhikari A."/>
            <person name="Zheng C.-J."/>
            <person name="Schuster L."/>
            <person name="Cowan T.M."/>
            <person name="Smanski M.J."/>
            <person name="Chevrette M.G."/>
            <person name="De Carvalho L.P.S."/>
            <person name="Shen B."/>
        </authorList>
    </citation>
    <scope>NUCLEOTIDE SEQUENCE [LARGE SCALE GENOMIC DNA]</scope>
    <source>
        <strain evidence="3 4">NPDC048117</strain>
    </source>
</reference>
<protein>
    <recommendedName>
        <fullName evidence="2">AMIN-like domain-containing protein</fullName>
    </recommendedName>
</protein>
<feature type="signal peptide" evidence="1">
    <location>
        <begin position="1"/>
        <end position="30"/>
    </location>
</feature>
<organism evidence="3 4">
    <name type="scientific">Streptomyces chilikensis</name>
    <dbReference type="NCBI Taxonomy" id="1194079"/>
    <lineage>
        <taxon>Bacteria</taxon>
        <taxon>Bacillati</taxon>
        <taxon>Actinomycetota</taxon>
        <taxon>Actinomycetes</taxon>
        <taxon>Kitasatosporales</taxon>
        <taxon>Streptomycetaceae</taxon>
        <taxon>Streptomyces</taxon>
    </lineage>
</organism>